<evidence type="ECO:0000313" key="4">
    <source>
        <dbReference type="Proteomes" id="UP000318093"/>
    </source>
</evidence>
<comment type="caution">
    <text evidence="3">The sequence shown here is derived from an EMBL/GenBank/DDBJ whole genome shotgun (WGS) entry which is preliminary data.</text>
</comment>
<dbReference type="AlphaFoldDB" id="A0A537JMN8"/>
<feature type="domain" description="SPOR" evidence="2">
    <location>
        <begin position="292"/>
        <end position="330"/>
    </location>
</feature>
<dbReference type="SUPFAM" id="SSF110997">
    <property type="entry name" value="Sporulation related repeat"/>
    <property type="match status" value="1"/>
</dbReference>
<feature type="compositionally biased region" description="Pro residues" evidence="1">
    <location>
        <begin position="275"/>
        <end position="292"/>
    </location>
</feature>
<reference evidence="3 4" key="1">
    <citation type="journal article" date="2019" name="Nat. Microbiol.">
        <title>Mediterranean grassland soil C-N compound turnover is dependent on rainfall and depth, and is mediated by genomically divergent microorganisms.</title>
        <authorList>
            <person name="Diamond S."/>
            <person name="Andeer P.F."/>
            <person name="Li Z."/>
            <person name="Crits-Christoph A."/>
            <person name="Burstein D."/>
            <person name="Anantharaman K."/>
            <person name="Lane K.R."/>
            <person name="Thomas B.C."/>
            <person name="Pan C."/>
            <person name="Northen T.R."/>
            <person name="Banfield J.F."/>
        </authorList>
    </citation>
    <scope>NUCLEOTIDE SEQUENCE [LARGE SCALE GENOMIC DNA]</scope>
    <source>
        <strain evidence="3">NP_6</strain>
    </source>
</reference>
<name>A0A537JMN8_9BACT</name>
<dbReference type="GO" id="GO:0042834">
    <property type="term" value="F:peptidoglycan binding"/>
    <property type="evidence" value="ECO:0007669"/>
    <property type="project" value="InterPro"/>
</dbReference>
<dbReference type="InterPro" id="IPR036680">
    <property type="entry name" value="SPOR-like_sf"/>
</dbReference>
<gene>
    <name evidence="3" type="ORF">E6H03_01385</name>
</gene>
<accession>A0A537JMN8</accession>
<organism evidence="3 4">
    <name type="scientific">Candidatus Segetimicrobium genomatis</name>
    <dbReference type="NCBI Taxonomy" id="2569760"/>
    <lineage>
        <taxon>Bacteria</taxon>
        <taxon>Bacillati</taxon>
        <taxon>Candidatus Sysuimicrobiota</taxon>
        <taxon>Candidatus Sysuimicrobiia</taxon>
        <taxon>Candidatus Sysuimicrobiales</taxon>
        <taxon>Candidatus Segetimicrobiaceae</taxon>
        <taxon>Candidatus Segetimicrobium</taxon>
    </lineage>
</organism>
<evidence type="ECO:0000256" key="1">
    <source>
        <dbReference type="SAM" id="MobiDB-lite"/>
    </source>
</evidence>
<feature type="region of interest" description="Disordered" evidence="1">
    <location>
        <begin position="34"/>
        <end position="54"/>
    </location>
</feature>
<dbReference type="Proteomes" id="UP000318093">
    <property type="component" value="Unassembled WGS sequence"/>
</dbReference>
<protein>
    <recommendedName>
        <fullName evidence="2">SPOR domain-containing protein</fullName>
    </recommendedName>
</protein>
<feature type="region of interest" description="Disordered" evidence="1">
    <location>
        <begin position="150"/>
        <end position="307"/>
    </location>
</feature>
<feature type="compositionally biased region" description="Low complexity" evidence="1">
    <location>
        <begin position="261"/>
        <end position="274"/>
    </location>
</feature>
<feature type="compositionally biased region" description="Pro residues" evidence="1">
    <location>
        <begin position="223"/>
        <end position="260"/>
    </location>
</feature>
<evidence type="ECO:0000259" key="2">
    <source>
        <dbReference type="Pfam" id="PF05036"/>
    </source>
</evidence>
<feature type="region of interest" description="Disordered" evidence="1">
    <location>
        <begin position="345"/>
        <end position="430"/>
    </location>
</feature>
<dbReference type="InterPro" id="IPR007730">
    <property type="entry name" value="SPOR-like_dom"/>
</dbReference>
<dbReference type="EMBL" id="VBAN01000044">
    <property type="protein sequence ID" value="TMI84821.1"/>
    <property type="molecule type" value="Genomic_DNA"/>
</dbReference>
<dbReference type="Pfam" id="PF05036">
    <property type="entry name" value="SPOR"/>
    <property type="match status" value="1"/>
</dbReference>
<proteinExistence type="predicted"/>
<sequence>MRKIIVPALAFLLGITITFIIRGSAVKERAVAPAVPKETTAPAPLPPPGNPGTTLSTQNVEAWQLLHEGRAHEAQDVFLGILSTDPENQDAMRGLVAARRGMAADDPSELRRQVAVYEDAIRRGTDTKEHYTRLAMIMLVAASERAAQEIEAPSEAASPPLRKPIQASTPPAVPQPEDVVLPGGKLPRPPAHPVKPSGLQTTPPSPAAKRPTAPPVSKRQTAPPRPAPVRQAAPPPVPAPQAAPPAPAPAPQVSPPPPASAPQAALAPAPARPTALPPAPAPQASTPPPSKPAPVTTNPLYTVRVGPVSDRDRASAIAKQLTAGGFSPTISTQTGPVFRVVSEPLPRSVAEDRWPAARPSYSSAPLSPRKTRKASRSASRPRDTMCGSFVEGLPTRSSSARILNLRSRRLPPSSSPAPQMRPCRSIPPRR</sequence>
<evidence type="ECO:0000313" key="3">
    <source>
        <dbReference type="EMBL" id="TMI84821.1"/>
    </source>
</evidence>